<comment type="caution">
    <text evidence="1">The sequence shown here is derived from an EMBL/GenBank/DDBJ whole genome shotgun (WGS) entry which is preliminary data.</text>
</comment>
<proteinExistence type="predicted"/>
<name>K1TVH5_9ZZZZ</name>
<dbReference type="AlphaFoldDB" id="K1TVH5"/>
<gene>
    <name evidence="1" type="ORF">LEA_07888</name>
</gene>
<dbReference type="Gene3D" id="2.160.20.10">
    <property type="entry name" value="Single-stranded right-handed beta-helix, Pectin lyase-like"/>
    <property type="match status" value="1"/>
</dbReference>
<dbReference type="SUPFAM" id="SSF51126">
    <property type="entry name" value="Pectin lyase-like"/>
    <property type="match status" value="1"/>
</dbReference>
<dbReference type="EMBL" id="AJWY01005217">
    <property type="protein sequence ID" value="EKC70230.1"/>
    <property type="molecule type" value="Genomic_DNA"/>
</dbReference>
<dbReference type="InterPro" id="IPR012334">
    <property type="entry name" value="Pectin_lyas_fold"/>
</dbReference>
<protein>
    <submittedName>
        <fullName evidence="1">Uncharacterized protein</fullName>
    </submittedName>
</protein>
<accession>K1TVH5</accession>
<sequence>MGYQQSEKEIPDADVVVFVKWKEGDQSARIQKAIDFVSARKMDKKTGLRGAVLLGKGVFELSQPLRIQTSGVVLRGTDRNQTVLYKKGVDRGAVVYLESEKQMQMLGGPMKLSAPWKLGERKVTLPAGCKMGDEILIVRPSTKEWIQKMGCADFGAGKDLGYWGWHPGEIDVRWTRSVVSDGKGGLQLDAPLSMSLGQDDAE</sequence>
<reference evidence="1" key="1">
    <citation type="journal article" date="2013" name="Environ. Microbiol.">
        <title>Microbiota from the distal guts of lean and obese adolescents exhibit partial functional redundancy besides clear differences in community structure.</title>
        <authorList>
            <person name="Ferrer M."/>
            <person name="Ruiz A."/>
            <person name="Lanza F."/>
            <person name="Haange S.B."/>
            <person name="Oberbach A."/>
            <person name="Till H."/>
            <person name="Bargiela R."/>
            <person name="Campoy C."/>
            <person name="Segura M.T."/>
            <person name="Richter M."/>
            <person name="von Bergen M."/>
            <person name="Seifert J."/>
            <person name="Suarez A."/>
        </authorList>
    </citation>
    <scope>NUCLEOTIDE SEQUENCE</scope>
</reference>
<evidence type="ECO:0000313" key="1">
    <source>
        <dbReference type="EMBL" id="EKC70230.1"/>
    </source>
</evidence>
<organism evidence="1">
    <name type="scientific">human gut metagenome</name>
    <dbReference type="NCBI Taxonomy" id="408170"/>
    <lineage>
        <taxon>unclassified sequences</taxon>
        <taxon>metagenomes</taxon>
        <taxon>organismal metagenomes</taxon>
    </lineage>
</organism>
<dbReference type="InterPro" id="IPR011050">
    <property type="entry name" value="Pectin_lyase_fold/virulence"/>
</dbReference>
<feature type="non-terminal residue" evidence="1">
    <location>
        <position position="202"/>
    </location>
</feature>